<evidence type="ECO:0000313" key="4">
    <source>
        <dbReference type="EMBL" id="CAA9233321.1"/>
    </source>
</evidence>
<dbReference type="GO" id="GO:0051287">
    <property type="term" value="F:NAD binding"/>
    <property type="evidence" value="ECO:0007669"/>
    <property type="project" value="InterPro"/>
</dbReference>
<dbReference type="GO" id="GO:0050661">
    <property type="term" value="F:NADP binding"/>
    <property type="evidence" value="ECO:0007669"/>
    <property type="project" value="InterPro"/>
</dbReference>
<dbReference type="PANTHER" id="PTHR43580:SF2">
    <property type="entry name" value="CYTOKINE-LIKE NUCLEAR FACTOR N-PAC"/>
    <property type="match status" value="1"/>
</dbReference>
<protein>
    <submittedName>
        <fullName evidence="4">2-hydroxy-3-oxopropionate reductase</fullName>
        <ecNumber evidence="4">1.1.1.60</ecNumber>
    </submittedName>
</protein>
<dbReference type="SUPFAM" id="SSF51735">
    <property type="entry name" value="NAD(P)-binding Rossmann-fold domains"/>
    <property type="match status" value="1"/>
</dbReference>
<reference evidence="4" key="1">
    <citation type="submission" date="2020-02" db="EMBL/GenBank/DDBJ databases">
        <authorList>
            <person name="Meier V. D."/>
        </authorList>
    </citation>
    <scope>NUCLEOTIDE SEQUENCE</scope>
    <source>
        <strain evidence="4">AVDCRST_MAG42</strain>
    </source>
</reference>
<feature type="compositionally biased region" description="Basic and acidic residues" evidence="1">
    <location>
        <begin position="415"/>
        <end position="491"/>
    </location>
</feature>
<proteinExistence type="predicted"/>
<dbReference type="InterPro" id="IPR013328">
    <property type="entry name" value="6PGD_dom2"/>
</dbReference>
<sequence>MSRRTQKNVGVIGLGIIGRRVADNLRRRGFHVFVWNRTPRPFPNFVGSPAEVAELCDFVQIFVSDDEALMQMVQEMKPSLHVQHVIMAHSTVAPHTMRNAAEIVKRRGAQFLDAPFTGSKIPAEKGELVYYVAGDEAAYRRAKPVLQASSKEIIEIGEIGQATTVKIATNMITAATVQAAAEALALVHNSGLAPEKLTAALSGNASNSGTLSMKLPKMIQGDFDPHFSVKHMLKDVQIAARMARSHGLKLGATEAARDSLLDEANSGRADQDFSSLVRFFFPEGLPGEISAASEGDDAQQKLNGVDDEAAAERQREERASREDDAAPTARQAEERAAATPDEIDADKLPSLEGERGEGKSSEARRETDENGADPESDRHAARAIPANEEKPTTALAEEPADTSATQPTNRPESAGAKDDSPPVASDHEPAAAEREPATDRRESATDQREPATDQREPATDQREPATDQREPATDQREPATDQRESATDQRE</sequence>
<evidence type="ECO:0000256" key="1">
    <source>
        <dbReference type="SAM" id="MobiDB-lite"/>
    </source>
</evidence>
<accession>A0A6J4HUU2</accession>
<dbReference type="InterPro" id="IPR008927">
    <property type="entry name" value="6-PGluconate_DH-like_C_sf"/>
</dbReference>
<dbReference type="GO" id="GO:0008679">
    <property type="term" value="F:2-hydroxy-3-oxopropionate reductase activity"/>
    <property type="evidence" value="ECO:0007669"/>
    <property type="project" value="UniProtKB-EC"/>
</dbReference>
<dbReference type="InterPro" id="IPR029154">
    <property type="entry name" value="HIBADH-like_NADP-bd"/>
</dbReference>
<dbReference type="EMBL" id="CADCTA010000054">
    <property type="protein sequence ID" value="CAA9233321.1"/>
    <property type="molecule type" value="Genomic_DNA"/>
</dbReference>
<feature type="domain" description="3-hydroxyisobutyrate dehydrogenase-like NAD-binding" evidence="3">
    <location>
        <begin position="160"/>
        <end position="279"/>
    </location>
</feature>
<dbReference type="InterPro" id="IPR036291">
    <property type="entry name" value="NAD(P)-bd_dom_sf"/>
</dbReference>
<dbReference type="AlphaFoldDB" id="A0A6J4HUU2"/>
<dbReference type="InterPro" id="IPR051265">
    <property type="entry name" value="HIBADH-related_NP60_sf"/>
</dbReference>
<feature type="region of interest" description="Disordered" evidence="1">
    <location>
        <begin position="288"/>
        <end position="491"/>
    </location>
</feature>
<dbReference type="SUPFAM" id="SSF48179">
    <property type="entry name" value="6-phosphogluconate dehydrogenase C-terminal domain-like"/>
    <property type="match status" value="1"/>
</dbReference>
<dbReference type="Gene3D" id="3.40.50.720">
    <property type="entry name" value="NAD(P)-binding Rossmann-like Domain"/>
    <property type="match status" value="1"/>
</dbReference>
<gene>
    <name evidence="4" type="ORF">AVDCRST_MAG42-1250</name>
</gene>
<organism evidence="4">
    <name type="scientific">uncultured Chthoniobacterales bacterium</name>
    <dbReference type="NCBI Taxonomy" id="1836801"/>
    <lineage>
        <taxon>Bacteria</taxon>
        <taxon>Pseudomonadati</taxon>
        <taxon>Verrucomicrobiota</taxon>
        <taxon>Spartobacteria</taxon>
        <taxon>Chthoniobacterales</taxon>
        <taxon>environmental samples</taxon>
    </lineage>
</organism>
<feature type="non-terminal residue" evidence="4">
    <location>
        <position position="491"/>
    </location>
</feature>
<feature type="compositionally biased region" description="Polar residues" evidence="1">
    <location>
        <begin position="402"/>
        <end position="411"/>
    </location>
</feature>
<feature type="compositionally biased region" description="Basic and acidic residues" evidence="1">
    <location>
        <begin position="345"/>
        <end position="368"/>
    </location>
</feature>
<dbReference type="EC" id="1.1.1.60" evidence="4"/>
<feature type="compositionally biased region" description="Basic and acidic residues" evidence="1">
    <location>
        <begin position="310"/>
        <end position="324"/>
    </location>
</feature>
<dbReference type="Pfam" id="PF14833">
    <property type="entry name" value="NAD_binding_11"/>
    <property type="match status" value="1"/>
</dbReference>
<dbReference type="PANTHER" id="PTHR43580">
    <property type="entry name" value="OXIDOREDUCTASE GLYR1-RELATED"/>
    <property type="match status" value="1"/>
</dbReference>
<dbReference type="Pfam" id="PF03446">
    <property type="entry name" value="NAD_binding_2"/>
    <property type="match status" value="1"/>
</dbReference>
<dbReference type="InterPro" id="IPR006115">
    <property type="entry name" value="6PGDH_NADP-bd"/>
</dbReference>
<name>A0A6J4HUU2_9BACT</name>
<dbReference type="Gene3D" id="1.10.1040.10">
    <property type="entry name" value="N-(1-d-carboxylethyl)-l-norvaline Dehydrogenase, domain 2"/>
    <property type="match status" value="1"/>
</dbReference>
<feature type="domain" description="6-phosphogluconate dehydrogenase NADP-binding" evidence="2">
    <location>
        <begin position="8"/>
        <end position="157"/>
    </location>
</feature>
<evidence type="ECO:0000259" key="2">
    <source>
        <dbReference type="Pfam" id="PF03446"/>
    </source>
</evidence>
<keyword evidence="4" id="KW-0560">Oxidoreductase</keyword>
<evidence type="ECO:0000259" key="3">
    <source>
        <dbReference type="Pfam" id="PF14833"/>
    </source>
</evidence>